<dbReference type="CDD" id="cd14014">
    <property type="entry name" value="STKc_PknB_like"/>
    <property type="match status" value="1"/>
</dbReference>
<keyword evidence="4 6" id="KW-0067">ATP-binding</keyword>
<evidence type="ECO:0000259" key="9">
    <source>
        <dbReference type="PROSITE" id="PS50011"/>
    </source>
</evidence>
<dbReference type="SUPFAM" id="SSF56112">
    <property type="entry name" value="Protein kinase-like (PK-like)"/>
    <property type="match status" value="1"/>
</dbReference>
<evidence type="ECO:0000256" key="5">
    <source>
        <dbReference type="PROSITE-ProRule" id="PRU00339"/>
    </source>
</evidence>
<dbReference type="Proteomes" id="UP000318081">
    <property type="component" value="Chromosome"/>
</dbReference>
<dbReference type="EMBL" id="CP036432">
    <property type="protein sequence ID" value="QDV81697.1"/>
    <property type="molecule type" value="Genomic_DNA"/>
</dbReference>
<dbReference type="Gene3D" id="1.25.40.10">
    <property type="entry name" value="Tetratricopeptide repeat domain"/>
    <property type="match status" value="3"/>
</dbReference>
<proteinExistence type="predicted"/>
<dbReference type="InterPro" id="IPR019734">
    <property type="entry name" value="TPR_rpt"/>
</dbReference>
<keyword evidence="2 6" id="KW-0547">Nucleotide-binding</keyword>
<dbReference type="PROSITE" id="PS50011">
    <property type="entry name" value="PROTEIN_KINASE_DOM"/>
    <property type="match status" value="1"/>
</dbReference>
<gene>
    <name evidence="10" type="primary">prkC_2</name>
    <name evidence="10" type="ORF">TBK1r_06170</name>
</gene>
<dbReference type="Gene3D" id="1.10.510.10">
    <property type="entry name" value="Transferase(Phosphotransferase) domain 1"/>
    <property type="match status" value="1"/>
</dbReference>
<feature type="compositionally biased region" description="Low complexity" evidence="7">
    <location>
        <begin position="11"/>
        <end position="28"/>
    </location>
</feature>
<dbReference type="InterPro" id="IPR011990">
    <property type="entry name" value="TPR-like_helical_dom_sf"/>
</dbReference>
<organism evidence="10 11">
    <name type="scientific">Stieleria magnilauensis</name>
    <dbReference type="NCBI Taxonomy" id="2527963"/>
    <lineage>
        <taxon>Bacteria</taxon>
        <taxon>Pseudomonadati</taxon>
        <taxon>Planctomycetota</taxon>
        <taxon>Planctomycetia</taxon>
        <taxon>Pirellulales</taxon>
        <taxon>Pirellulaceae</taxon>
        <taxon>Stieleria</taxon>
    </lineage>
</organism>
<dbReference type="SMART" id="SM00220">
    <property type="entry name" value="S_TKc"/>
    <property type="match status" value="1"/>
</dbReference>
<evidence type="ECO:0000256" key="7">
    <source>
        <dbReference type="SAM" id="MobiDB-lite"/>
    </source>
</evidence>
<dbReference type="Pfam" id="PF00069">
    <property type="entry name" value="Pkinase"/>
    <property type="match status" value="1"/>
</dbReference>
<keyword evidence="8" id="KW-0472">Membrane</keyword>
<keyword evidence="5" id="KW-0802">TPR repeat</keyword>
<dbReference type="InterPro" id="IPR017441">
    <property type="entry name" value="Protein_kinase_ATP_BS"/>
</dbReference>
<dbReference type="PROSITE" id="PS00107">
    <property type="entry name" value="PROTEIN_KINASE_ATP"/>
    <property type="match status" value="1"/>
</dbReference>
<dbReference type="Pfam" id="PF13181">
    <property type="entry name" value="TPR_8"/>
    <property type="match status" value="1"/>
</dbReference>
<keyword evidence="1 10" id="KW-0808">Transferase</keyword>
<feature type="binding site" evidence="6">
    <location>
        <position position="87"/>
    </location>
    <ligand>
        <name>ATP</name>
        <dbReference type="ChEBI" id="CHEBI:30616"/>
    </ligand>
</feature>
<feature type="repeat" description="TPR" evidence="5">
    <location>
        <begin position="446"/>
        <end position="479"/>
    </location>
</feature>
<evidence type="ECO:0000256" key="2">
    <source>
        <dbReference type="ARBA" id="ARBA00022741"/>
    </source>
</evidence>
<feature type="repeat" description="TPR" evidence="5">
    <location>
        <begin position="597"/>
        <end position="630"/>
    </location>
</feature>
<dbReference type="GO" id="GO:0004674">
    <property type="term" value="F:protein serine/threonine kinase activity"/>
    <property type="evidence" value="ECO:0007669"/>
    <property type="project" value="UniProtKB-EC"/>
</dbReference>
<dbReference type="InterPro" id="IPR008271">
    <property type="entry name" value="Ser/Thr_kinase_AS"/>
</dbReference>
<dbReference type="SUPFAM" id="SSF48452">
    <property type="entry name" value="TPR-like"/>
    <property type="match status" value="1"/>
</dbReference>
<evidence type="ECO:0000256" key="1">
    <source>
        <dbReference type="ARBA" id="ARBA00022679"/>
    </source>
</evidence>
<dbReference type="PANTHER" id="PTHR43289:SF6">
    <property type="entry name" value="SERINE_THREONINE-PROTEIN KINASE NEKL-3"/>
    <property type="match status" value="1"/>
</dbReference>
<sequence>MSSDRPIDSTADAASRSAGESSGDGEASIPDHFFTPDPNRRPGPDHDDGKVPERIGDYEVIGTLGKGGMGIVYLARQKAAGRTVALKVIRPEHLAGMTAEQRERALTRFRTEAQAAARLDHENMVTLYDVGESDGQQFLSMRYVEGRSLAEILRFGPIDNQPAASYIRQVCRAVGEAHQQGILHRDLKPQNILIDAKSDRALVTDFGLAKLIEQEDGLTRDGDVMGTPQYMSPEQARDSASVTVRSDVYAIGATLYHMLTARPVFQAATVWETLRQVMDRQPVAPRRLNPAIDLDLDTICLKCLEKDPDRRYPSAGAVADELDRYLSGVPIRARPISGLGRLMRWSRRNRLIAASAATALACLVLAFVAVTVSLVQTRSAFKRSEESFKQALDAVNDFFNTVSEETLLDQPGLKPLRHDLMRQALEYYKRFLVQRADDPTIADLMGVTHYRVGLITAEIESHEAALEHFDRAIEIQRRRVDERPDTESNVRELANSFNARGDSLFHLGRLESSLNSFRQSKKLRQRLVRLQPDDIEYRRLLANTDMNLGIVFKRSGNLIAAFAALGDATDLREQLSMEHPEDPRILRDVAKGYYALGGIYAQHGKLDLARSNYDRAVESFSQLVRLQPAIDDHYLLSGSYFARAGLQESSAAIDDYRRAMLELGPIAAINPNVDKYQLMLVNCGAEIAYRYEQLSALEDAITALQTARDTALDLARRDDRYASEVARVLLELARLETHGQPETALWTRYQRHAADALVELPQSATLTQLKTEIDARIDSLAN</sequence>
<dbReference type="InterPro" id="IPR011009">
    <property type="entry name" value="Kinase-like_dom_sf"/>
</dbReference>
<evidence type="ECO:0000256" key="3">
    <source>
        <dbReference type="ARBA" id="ARBA00022777"/>
    </source>
</evidence>
<evidence type="ECO:0000256" key="4">
    <source>
        <dbReference type="ARBA" id="ARBA00022840"/>
    </source>
</evidence>
<name>A0ABX5XI89_9BACT</name>
<keyword evidence="8" id="KW-0812">Transmembrane</keyword>
<reference evidence="10 11" key="1">
    <citation type="submission" date="2019-02" db="EMBL/GenBank/DDBJ databases">
        <title>Deep-cultivation of Planctomycetes and their phenomic and genomic characterization uncovers novel biology.</title>
        <authorList>
            <person name="Wiegand S."/>
            <person name="Jogler M."/>
            <person name="Boedeker C."/>
            <person name="Pinto D."/>
            <person name="Vollmers J."/>
            <person name="Rivas-Marin E."/>
            <person name="Kohn T."/>
            <person name="Peeters S.H."/>
            <person name="Heuer A."/>
            <person name="Rast P."/>
            <person name="Oberbeckmann S."/>
            <person name="Bunk B."/>
            <person name="Jeske O."/>
            <person name="Meyerdierks A."/>
            <person name="Storesund J.E."/>
            <person name="Kallscheuer N."/>
            <person name="Luecker S."/>
            <person name="Lage O.M."/>
            <person name="Pohl T."/>
            <person name="Merkel B.J."/>
            <person name="Hornburger P."/>
            <person name="Mueller R.-W."/>
            <person name="Bruemmer F."/>
            <person name="Labrenz M."/>
            <person name="Spormann A.M."/>
            <person name="Op den Camp H."/>
            <person name="Overmann J."/>
            <person name="Amann R."/>
            <person name="Jetten M.S.M."/>
            <person name="Mascher T."/>
            <person name="Medema M.H."/>
            <person name="Devos D.P."/>
            <person name="Kaster A.-K."/>
            <person name="Ovreas L."/>
            <person name="Rohde M."/>
            <person name="Galperin M.Y."/>
            <person name="Jogler C."/>
        </authorList>
    </citation>
    <scope>NUCLEOTIDE SEQUENCE [LARGE SCALE GENOMIC DNA]</scope>
    <source>
        <strain evidence="10 11">TBK1r</strain>
    </source>
</reference>
<evidence type="ECO:0000256" key="8">
    <source>
        <dbReference type="SAM" id="Phobius"/>
    </source>
</evidence>
<keyword evidence="11" id="KW-1185">Reference proteome</keyword>
<feature type="compositionally biased region" description="Basic and acidic residues" evidence="7">
    <location>
        <begin position="38"/>
        <end position="53"/>
    </location>
</feature>
<keyword evidence="3 10" id="KW-0418">Kinase</keyword>
<evidence type="ECO:0000313" key="10">
    <source>
        <dbReference type="EMBL" id="QDV81697.1"/>
    </source>
</evidence>
<feature type="region of interest" description="Disordered" evidence="7">
    <location>
        <begin position="1"/>
        <end position="53"/>
    </location>
</feature>
<dbReference type="PROSITE" id="PS00108">
    <property type="entry name" value="PROTEIN_KINASE_ST"/>
    <property type="match status" value="1"/>
</dbReference>
<dbReference type="InterPro" id="IPR000719">
    <property type="entry name" value="Prot_kinase_dom"/>
</dbReference>
<protein>
    <submittedName>
        <fullName evidence="10">Serine/threonine-protein kinase PrkC</fullName>
        <ecNumber evidence="10">2.7.11.1</ecNumber>
    </submittedName>
</protein>
<evidence type="ECO:0000256" key="6">
    <source>
        <dbReference type="PROSITE-ProRule" id="PRU10141"/>
    </source>
</evidence>
<feature type="transmembrane region" description="Helical" evidence="8">
    <location>
        <begin position="351"/>
        <end position="375"/>
    </location>
</feature>
<accession>A0ABX5XI89</accession>
<feature type="domain" description="Protein kinase" evidence="9">
    <location>
        <begin position="58"/>
        <end position="326"/>
    </location>
</feature>
<keyword evidence="8" id="KW-1133">Transmembrane helix</keyword>
<evidence type="ECO:0000313" key="11">
    <source>
        <dbReference type="Proteomes" id="UP000318081"/>
    </source>
</evidence>
<dbReference type="Gene3D" id="3.30.200.20">
    <property type="entry name" value="Phosphorylase Kinase, domain 1"/>
    <property type="match status" value="1"/>
</dbReference>
<dbReference type="SMART" id="SM00028">
    <property type="entry name" value="TPR"/>
    <property type="match status" value="3"/>
</dbReference>
<dbReference type="PANTHER" id="PTHR43289">
    <property type="entry name" value="MITOGEN-ACTIVATED PROTEIN KINASE KINASE KINASE 20-RELATED"/>
    <property type="match status" value="1"/>
</dbReference>
<dbReference type="RefSeq" id="WP_145207452.1">
    <property type="nucleotide sequence ID" value="NZ_CP036432.1"/>
</dbReference>
<dbReference type="PROSITE" id="PS50005">
    <property type="entry name" value="TPR"/>
    <property type="match status" value="2"/>
</dbReference>
<dbReference type="EC" id="2.7.11.1" evidence="10"/>